<keyword evidence="4" id="KW-1185">Reference proteome</keyword>
<dbReference type="Proteomes" id="UP001500731">
    <property type="component" value="Unassembled WGS sequence"/>
</dbReference>
<accession>A0ABP8PVV5</accession>
<keyword evidence="2" id="KW-1133">Transmembrane helix</keyword>
<keyword evidence="2" id="KW-0812">Transmembrane</keyword>
<feature type="transmembrane region" description="Helical" evidence="2">
    <location>
        <begin position="36"/>
        <end position="54"/>
    </location>
</feature>
<sequence>MSRDLLLAQEALPVETIPQRFEAFIWFLRRRPTAPLIVLTSATLFAPFIALSSASSSMHASWPAMVLLALAAVVSSWVAVIVVLGLAYFGIAAHPSVTRWATKDARIGIWVRQQGKKPGWYAAEHVARPGAAGAGRGIRLLLSDALQDLGDRQGVTLYASTRSEKLAARYCEDIAGLRIVRRTWWGQIDLKRPPRGEWLESEDGSSMAPWTSCIPDAATPPAT</sequence>
<comment type="caution">
    <text evidence="3">The sequence shown here is derived from an EMBL/GenBank/DDBJ whole genome shotgun (WGS) entry which is preliminary data.</text>
</comment>
<reference evidence="4" key="1">
    <citation type="journal article" date="2019" name="Int. J. Syst. Evol. Microbiol.">
        <title>The Global Catalogue of Microorganisms (GCM) 10K type strain sequencing project: providing services to taxonomists for standard genome sequencing and annotation.</title>
        <authorList>
            <consortium name="The Broad Institute Genomics Platform"/>
            <consortium name="The Broad Institute Genome Sequencing Center for Infectious Disease"/>
            <person name="Wu L."/>
            <person name="Ma J."/>
        </authorList>
    </citation>
    <scope>NUCLEOTIDE SEQUENCE [LARGE SCALE GENOMIC DNA]</scope>
    <source>
        <strain evidence="4">JCM 17839</strain>
    </source>
</reference>
<evidence type="ECO:0000313" key="4">
    <source>
        <dbReference type="Proteomes" id="UP001500731"/>
    </source>
</evidence>
<feature type="transmembrane region" description="Helical" evidence="2">
    <location>
        <begin position="66"/>
        <end position="89"/>
    </location>
</feature>
<name>A0ABP8PVV5_9MICO</name>
<organism evidence="3 4">
    <name type="scientific">Microbacterium panaciterrae</name>
    <dbReference type="NCBI Taxonomy" id="985759"/>
    <lineage>
        <taxon>Bacteria</taxon>
        <taxon>Bacillati</taxon>
        <taxon>Actinomycetota</taxon>
        <taxon>Actinomycetes</taxon>
        <taxon>Micrococcales</taxon>
        <taxon>Microbacteriaceae</taxon>
        <taxon>Microbacterium</taxon>
    </lineage>
</organism>
<proteinExistence type="predicted"/>
<protein>
    <submittedName>
        <fullName evidence="3">Uncharacterized protein</fullName>
    </submittedName>
</protein>
<dbReference type="RefSeq" id="WP_345189061.1">
    <property type="nucleotide sequence ID" value="NZ_BAABGP010000037.1"/>
</dbReference>
<evidence type="ECO:0000256" key="1">
    <source>
        <dbReference type="SAM" id="MobiDB-lite"/>
    </source>
</evidence>
<dbReference type="EMBL" id="BAABGP010000037">
    <property type="protein sequence ID" value="GAA4492486.1"/>
    <property type="molecule type" value="Genomic_DNA"/>
</dbReference>
<keyword evidence="2" id="KW-0472">Membrane</keyword>
<feature type="region of interest" description="Disordered" evidence="1">
    <location>
        <begin position="197"/>
        <end position="223"/>
    </location>
</feature>
<evidence type="ECO:0000256" key="2">
    <source>
        <dbReference type="SAM" id="Phobius"/>
    </source>
</evidence>
<evidence type="ECO:0000313" key="3">
    <source>
        <dbReference type="EMBL" id="GAA4492486.1"/>
    </source>
</evidence>
<gene>
    <name evidence="3" type="ORF">GCM10023171_37650</name>
</gene>